<dbReference type="InterPro" id="IPR036663">
    <property type="entry name" value="Fumarylacetoacetase_C_sf"/>
</dbReference>
<dbReference type="PANTHER" id="PTHR11820:SF7">
    <property type="entry name" value="ACYLPYRUVASE FAHD1, MITOCHONDRIAL"/>
    <property type="match status" value="1"/>
</dbReference>
<dbReference type="STRING" id="54.SAMN02745121_06687"/>
<keyword evidence="4" id="KW-1185">Reference proteome</keyword>
<keyword evidence="1" id="KW-0479">Metal-binding</keyword>
<dbReference type="OrthoDB" id="5197601at2"/>
<dbReference type="PANTHER" id="PTHR11820">
    <property type="entry name" value="ACYLPYRUVASE"/>
    <property type="match status" value="1"/>
</dbReference>
<evidence type="ECO:0000259" key="2">
    <source>
        <dbReference type="Pfam" id="PF01557"/>
    </source>
</evidence>
<dbReference type="EMBL" id="FOMX01000027">
    <property type="protein sequence ID" value="SFF05658.1"/>
    <property type="molecule type" value="Genomic_DNA"/>
</dbReference>
<dbReference type="Gene3D" id="3.90.850.10">
    <property type="entry name" value="Fumarylacetoacetase-like, C-terminal domain"/>
    <property type="match status" value="1"/>
</dbReference>
<dbReference type="GO" id="GO:0018773">
    <property type="term" value="F:acetylpyruvate hydrolase activity"/>
    <property type="evidence" value="ECO:0007669"/>
    <property type="project" value="TreeGrafter"/>
</dbReference>
<dbReference type="InterPro" id="IPR011234">
    <property type="entry name" value="Fumarylacetoacetase-like_C"/>
</dbReference>
<dbReference type="Pfam" id="PF01557">
    <property type="entry name" value="FAA_hydrolase"/>
    <property type="match status" value="1"/>
</dbReference>
<name>A0A1I2FLM1_9BACT</name>
<reference evidence="4" key="1">
    <citation type="submission" date="2016-10" db="EMBL/GenBank/DDBJ databases">
        <authorList>
            <person name="Varghese N."/>
            <person name="Submissions S."/>
        </authorList>
    </citation>
    <scope>NUCLEOTIDE SEQUENCE [LARGE SCALE GENOMIC DNA]</scope>
    <source>
        <strain evidence="4">ATCC 25963</strain>
    </source>
</reference>
<dbReference type="AlphaFoldDB" id="A0A1I2FLM1"/>
<dbReference type="Proteomes" id="UP000199400">
    <property type="component" value="Unassembled WGS sequence"/>
</dbReference>
<evidence type="ECO:0000313" key="4">
    <source>
        <dbReference type="Proteomes" id="UP000199400"/>
    </source>
</evidence>
<feature type="domain" description="Fumarylacetoacetase-like C-terminal" evidence="2">
    <location>
        <begin position="83"/>
        <end position="274"/>
    </location>
</feature>
<dbReference type="RefSeq" id="WP_096333851.1">
    <property type="nucleotide sequence ID" value="NZ_FOMX01000027.1"/>
</dbReference>
<protein>
    <submittedName>
        <fullName evidence="3">2-keto-4-pentenoate hydratase/2-oxohepta-3-ene-1,7-dioic acid hydratase (Catechol pathway)</fullName>
    </submittedName>
</protein>
<accession>A0A1I2FLM1</accession>
<dbReference type="GO" id="GO:0046872">
    <property type="term" value="F:metal ion binding"/>
    <property type="evidence" value="ECO:0007669"/>
    <property type="project" value="UniProtKB-KW"/>
</dbReference>
<evidence type="ECO:0000313" key="3">
    <source>
        <dbReference type="EMBL" id="SFF05658.1"/>
    </source>
</evidence>
<dbReference type="SUPFAM" id="SSF56529">
    <property type="entry name" value="FAH"/>
    <property type="match status" value="1"/>
</dbReference>
<proteinExistence type="predicted"/>
<sequence length="284" mass="30208">MTSGGNDEVLWLGRARASGAAGARAMRVRTRGAAPGPDDIAEEIDDPFADDDGDPWQRAAAAPAGARSPVAALELLAPARPSKVICVGRNFRAHAAELGNEVPTEPLLFFKPPSCLVPSGRPVALPRGYERIDMESELVVVVGRKASRVAAERAFEHVAGYAVGNDVSNRDLQKRDKQWTRAKGFDGFGPLASWIRLTPPGFVPPAEAKIRGWLNGQAKQSAPLADMVFDIPYLFAYISACMTLMPGDLIFTGTPEGVAALQPGDSAQVGFDGFELAPLVTPFT</sequence>
<organism evidence="3 4">
    <name type="scientific">Nannocystis exedens</name>
    <dbReference type="NCBI Taxonomy" id="54"/>
    <lineage>
        <taxon>Bacteria</taxon>
        <taxon>Pseudomonadati</taxon>
        <taxon>Myxococcota</taxon>
        <taxon>Polyangia</taxon>
        <taxon>Nannocystales</taxon>
        <taxon>Nannocystaceae</taxon>
        <taxon>Nannocystis</taxon>
    </lineage>
</organism>
<evidence type="ECO:0000256" key="1">
    <source>
        <dbReference type="ARBA" id="ARBA00022723"/>
    </source>
</evidence>
<gene>
    <name evidence="3" type="ORF">SAMN02745121_06687</name>
</gene>